<dbReference type="InterPro" id="IPR048959">
    <property type="entry name" value="ARMC9_ARM_dom"/>
</dbReference>
<feature type="domain" description="LisH" evidence="5">
    <location>
        <begin position="464"/>
        <end position="582"/>
    </location>
</feature>
<sequence>MDNKKAFSLEGNSNESGIFKTIFLFLQHNKLTRTAETLRKEWKGMDIIDLEKTSGKAIVLTRCKCAKNQANQTERQNMCKNYCQNDWLEGTFQAGETFQLKSDDAHIFYICDHLGSQQNNDEPNQNNKSKGMGDSPRYEVKDLKSKFSQLQDEHHKLIVVTNELTTALQMNILGQTKNIKFVLEQCRHIYPNLFDNNLVTDCNNITPEKDTLSELNVRKSLEIRGNVSSKLDCVPNPCMSTLLTPESVRYILDIVFDRIVELEKSKNVNCDMKTKLLKKKDVDKIVGDVLNETIDSPSICGTGEGDLSIDNPIFIKSPFVFYIDFAKLKDDLIHDGENERKIRILQALRWRITKHDGTIREKVLDAYVANDLLDLFTNISIPERLLLGLDTDHYVQESICRLINALASLRQGRDYLTLDDSRLLKRVLIRKVKDVKSLAGAVIRNMLVASVQKLSIRKHCRQLMVEESLLEVVVDYMDEFYEKLSKYCLEYCSALLMNLCLVEAAKERIAKNPQRIMNLLRKFLNAGNEIYLPYINGVMFSLFEKSDIVREASFQHFDQILIKLIQCIRNESIRKQLDFILQFRLQGKNDSNLREDEGHDDVIGKEEVDLLEIELDQDDFISQLPSGEILLQEYTMTEEPHNMISHQKDGSNSSKSDTDGKHFQFAHKSPLNERADVQIKRSTGMTTFSQNVIKNDNPFINNNKSPLPGRQSTCPPFCYMENCQKFTGSCSCSKCVPGQSRYSCSCYEAIKKEVSDNDGEETNANKAPKTRRPVDNYLFVKRLYIVISLFSRW</sequence>
<keyword evidence="7" id="KW-1185">Reference proteome</keyword>
<evidence type="ECO:0000259" key="5">
    <source>
        <dbReference type="Pfam" id="PF21050"/>
    </source>
</evidence>
<organism evidence="6 7">
    <name type="scientific">Hypothenemus hampei</name>
    <name type="common">Coffee berry borer</name>
    <dbReference type="NCBI Taxonomy" id="57062"/>
    <lineage>
        <taxon>Eukaryota</taxon>
        <taxon>Metazoa</taxon>
        <taxon>Ecdysozoa</taxon>
        <taxon>Arthropoda</taxon>
        <taxon>Hexapoda</taxon>
        <taxon>Insecta</taxon>
        <taxon>Pterygota</taxon>
        <taxon>Neoptera</taxon>
        <taxon>Endopterygota</taxon>
        <taxon>Coleoptera</taxon>
        <taxon>Polyphaga</taxon>
        <taxon>Cucujiformia</taxon>
        <taxon>Curculionidae</taxon>
        <taxon>Scolytinae</taxon>
        <taxon>Hypothenemus</taxon>
    </lineage>
</organism>
<dbReference type="PANTHER" id="PTHR14881">
    <property type="entry name" value="LISH DOMAIN-CONTAINING PROTEIN ARMC9"/>
    <property type="match status" value="1"/>
</dbReference>
<evidence type="ECO:0000313" key="6">
    <source>
        <dbReference type="EMBL" id="KAL1490901.1"/>
    </source>
</evidence>
<keyword evidence="3" id="KW-0966">Cell projection</keyword>
<evidence type="ECO:0000256" key="4">
    <source>
        <dbReference type="SAM" id="MobiDB-lite"/>
    </source>
</evidence>
<dbReference type="Pfam" id="PF21050">
    <property type="entry name" value="ARMC9_ARM"/>
    <property type="match status" value="1"/>
</dbReference>
<evidence type="ECO:0000256" key="3">
    <source>
        <dbReference type="ARBA" id="ARBA00023273"/>
    </source>
</evidence>
<dbReference type="InterPro" id="IPR016024">
    <property type="entry name" value="ARM-type_fold"/>
</dbReference>
<protein>
    <recommendedName>
        <fullName evidence="5">LisH domain-containing protein</fullName>
    </recommendedName>
</protein>
<proteinExistence type="predicted"/>
<evidence type="ECO:0000256" key="1">
    <source>
        <dbReference type="ARBA" id="ARBA00004120"/>
    </source>
</evidence>
<feature type="region of interest" description="Disordered" evidence="4">
    <location>
        <begin position="117"/>
        <end position="137"/>
    </location>
</feature>
<accession>A0ABD1ECN7</accession>
<keyword evidence="2" id="KW-0970">Cilium biogenesis/degradation</keyword>
<dbReference type="AlphaFoldDB" id="A0ABD1ECN7"/>
<dbReference type="InterPro" id="IPR011989">
    <property type="entry name" value="ARM-like"/>
</dbReference>
<dbReference type="GO" id="GO:0030030">
    <property type="term" value="P:cell projection organization"/>
    <property type="evidence" value="ECO:0007669"/>
    <property type="project" value="UniProtKB-KW"/>
</dbReference>
<name>A0ABD1ECN7_HYPHA</name>
<evidence type="ECO:0000256" key="2">
    <source>
        <dbReference type="ARBA" id="ARBA00022794"/>
    </source>
</evidence>
<dbReference type="InterPro" id="IPR040369">
    <property type="entry name" value="ARMC9"/>
</dbReference>
<feature type="compositionally biased region" description="Polar residues" evidence="4">
    <location>
        <begin position="117"/>
        <end position="129"/>
    </location>
</feature>
<feature type="region of interest" description="Disordered" evidence="4">
    <location>
        <begin position="643"/>
        <end position="669"/>
    </location>
</feature>
<comment type="subcellular location">
    <subcellularLocation>
        <location evidence="1">Cytoplasm</location>
        <location evidence="1">Cytoskeleton</location>
        <location evidence="1">Cilium basal body</location>
    </subcellularLocation>
</comment>
<dbReference type="Proteomes" id="UP001566132">
    <property type="component" value="Unassembled WGS sequence"/>
</dbReference>
<reference evidence="6 7" key="1">
    <citation type="submission" date="2024-05" db="EMBL/GenBank/DDBJ databases">
        <title>Genetic variation in Jamaican populations of the coffee berry borer (Hypothenemus hampei).</title>
        <authorList>
            <person name="Errbii M."/>
            <person name="Myrie A."/>
        </authorList>
    </citation>
    <scope>NUCLEOTIDE SEQUENCE [LARGE SCALE GENOMIC DNA]</scope>
    <source>
        <strain evidence="6">JA-Hopewell-2020-01-JO</strain>
        <tissue evidence="6">Whole body</tissue>
    </source>
</reference>
<gene>
    <name evidence="6" type="ORF">ABEB36_011576</name>
</gene>
<evidence type="ECO:0000313" key="7">
    <source>
        <dbReference type="Proteomes" id="UP001566132"/>
    </source>
</evidence>
<dbReference type="GO" id="GO:0005813">
    <property type="term" value="C:centrosome"/>
    <property type="evidence" value="ECO:0007669"/>
    <property type="project" value="UniProtKB-SubCell"/>
</dbReference>
<dbReference type="PANTHER" id="PTHR14881:SF4">
    <property type="entry name" value="LISH DOMAIN-CONTAINING PROTEIN ARMC9"/>
    <property type="match status" value="1"/>
</dbReference>
<dbReference type="EMBL" id="JBDJPC010000009">
    <property type="protein sequence ID" value="KAL1490901.1"/>
    <property type="molecule type" value="Genomic_DNA"/>
</dbReference>
<dbReference type="SUPFAM" id="SSF48371">
    <property type="entry name" value="ARM repeat"/>
    <property type="match status" value="1"/>
</dbReference>
<dbReference type="Gene3D" id="1.25.10.10">
    <property type="entry name" value="Leucine-rich Repeat Variant"/>
    <property type="match status" value="1"/>
</dbReference>
<comment type="caution">
    <text evidence="6">The sequence shown here is derived from an EMBL/GenBank/DDBJ whole genome shotgun (WGS) entry which is preliminary data.</text>
</comment>